<dbReference type="KEGG" id="scl:sce7103"/>
<dbReference type="CAZy" id="GH81">
    <property type="family name" value="Glycoside Hydrolase Family 81"/>
</dbReference>
<keyword evidence="8" id="KW-0624">Polysaccharide degradation</keyword>
<reference evidence="13 14" key="1">
    <citation type="journal article" date="2007" name="Nat. Biotechnol.">
        <title>Complete genome sequence of the myxobacterium Sorangium cellulosum.</title>
        <authorList>
            <person name="Schneiker S."/>
            <person name="Perlova O."/>
            <person name="Kaiser O."/>
            <person name="Gerth K."/>
            <person name="Alici A."/>
            <person name="Altmeyer M.O."/>
            <person name="Bartels D."/>
            <person name="Bekel T."/>
            <person name="Beyer S."/>
            <person name="Bode E."/>
            <person name="Bode H.B."/>
            <person name="Bolten C.J."/>
            <person name="Choudhuri J.V."/>
            <person name="Doss S."/>
            <person name="Elnakady Y.A."/>
            <person name="Frank B."/>
            <person name="Gaigalat L."/>
            <person name="Goesmann A."/>
            <person name="Groeger C."/>
            <person name="Gross F."/>
            <person name="Jelsbak L."/>
            <person name="Jelsbak L."/>
            <person name="Kalinowski J."/>
            <person name="Kegler C."/>
            <person name="Knauber T."/>
            <person name="Konietzny S."/>
            <person name="Kopp M."/>
            <person name="Krause L."/>
            <person name="Krug D."/>
            <person name="Linke B."/>
            <person name="Mahmud T."/>
            <person name="Martinez-Arias R."/>
            <person name="McHardy A.C."/>
            <person name="Merai M."/>
            <person name="Meyer F."/>
            <person name="Mormann S."/>
            <person name="Munoz-Dorado J."/>
            <person name="Perez J."/>
            <person name="Pradella S."/>
            <person name="Rachid S."/>
            <person name="Raddatz G."/>
            <person name="Rosenau F."/>
            <person name="Rueckert C."/>
            <person name="Sasse F."/>
            <person name="Scharfe M."/>
            <person name="Schuster S.C."/>
            <person name="Suen G."/>
            <person name="Treuner-Lange A."/>
            <person name="Velicer G.J."/>
            <person name="Vorholter F.-J."/>
            <person name="Weissman K.J."/>
            <person name="Welch R.D."/>
            <person name="Wenzel S.C."/>
            <person name="Whitworth D.E."/>
            <person name="Wilhelm S."/>
            <person name="Wittmann C."/>
            <person name="Bloecker H."/>
            <person name="Puehler A."/>
            <person name="Mueller R."/>
        </authorList>
    </citation>
    <scope>NUCLEOTIDE SEQUENCE [LARGE SCALE GENOMIC DNA]</scope>
    <source>
        <strain evidence="14">So ce56</strain>
    </source>
</reference>
<dbReference type="InterPro" id="IPR005200">
    <property type="entry name" value="Endo-beta-glucanase"/>
</dbReference>
<organism evidence="13 14">
    <name type="scientific">Sorangium cellulosum (strain So ce56)</name>
    <name type="common">Polyangium cellulosum (strain So ce56)</name>
    <dbReference type="NCBI Taxonomy" id="448385"/>
    <lineage>
        <taxon>Bacteria</taxon>
        <taxon>Pseudomonadati</taxon>
        <taxon>Myxococcota</taxon>
        <taxon>Polyangia</taxon>
        <taxon>Polyangiales</taxon>
        <taxon>Polyangiaceae</taxon>
        <taxon>Sorangium</taxon>
    </lineage>
</organism>
<dbReference type="PANTHER" id="PTHR31983">
    <property type="entry name" value="ENDO-1,3(4)-BETA-GLUCANASE 1"/>
    <property type="match status" value="1"/>
</dbReference>
<feature type="chain" id="PRO_5002735448" description="glucan endo-1,3-beta-D-glucosidase" evidence="10">
    <location>
        <begin position="22"/>
        <end position="718"/>
    </location>
</feature>
<evidence type="ECO:0000256" key="4">
    <source>
        <dbReference type="ARBA" id="ARBA00022801"/>
    </source>
</evidence>
<dbReference type="PROSITE" id="PS52008">
    <property type="entry name" value="GH81"/>
    <property type="match status" value="1"/>
</dbReference>
<dbReference type="GO" id="GO:0042973">
    <property type="term" value="F:glucan endo-1,3-beta-D-glucosidase activity"/>
    <property type="evidence" value="ECO:0007669"/>
    <property type="project" value="UniProtKB-EC"/>
</dbReference>
<keyword evidence="5" id="KW-0119">Carbohydrate metabolism</keyword>
<gene>
    <name evidence="13" type="ordered locus">sce7103</name>
</gene>
<accession>A9ER91</accession>
<keyword evidence="7" id="KW-0961">Cell wall biogenesis/degradation</keyword>
<feature type="region of interest" description="Disordered" evidence="9">
    <location>
        <begin position="27"/>
        <end position="62"/>
    </location>
</feature>
<evidence type="ECO:0000256" key="8">
    <source>
        <dbReference type="ARBA" id="ARBA00023326"/>
    </source>
</evidence>
<evidence type="ECO:0000313" key="13">
    <source>
        <dbReference type="EMBL" id="CAN97272.1"/>
    </source>
</evidence>
<dbReference type="InterPro" id="IPR040451">
    <property type="entry name" value="GH81_N"/>
</dbReference>
<dbReference type="GO" id="GO:0052861">
    <property type="term" value="F:endo-1,3(4)-beta-glucanase activity"/>
    <property type="evidence" value="ECO:0007669"/>
    <property type="project" value="InterPro"/>
</dbReference>
<dbReference type="Pfam" id="PF03639">
    <property type="entry name" value="Glyco_hydro_81"/>
    <property type="match status" value="1"/>
</dbReference>
<dbReference type="Pfam" id="PF17652">
    <property type="entry name" value="Glyco_hydro81C"/>
    <property type="match status" value="1"/>
</dbReference>
<comment type="catalytic activity">
    <reaction evidence="1">
        <text>Hydrolysis of (1-&gt;3)-beta-D-glucosidic linkages in (1-&gt;3)-beta-D-glucans.</text>
        <dbReference type="EC" id="3.2.1.39"/>
    </reaction>
</comment>
<dbReference type="EMBL" id="AM746676">
    <property type="protein sequence ID" value="CAN97272.1"/>
    <property type="molecule type" value="Genomic_DNA"/>
</dbReference>
<dbReference type="AlphaFoldDB" id="A9ER91"/>
<evidence type="ECO:0000256" key="7">
    <source>
        <dbReference type="ARBA" id="ARBA00023316"/>
    </source>
</evidence>
<evidence type="ECO:0000256" key="3">
    <source>
        <dbReference type="ARBA" id="ARBA00012780"/>
    </source>
</evidence>
<feature type="compositionally biased region" description="Gly residues" evidence="9">
    <location>
        <begin position="35"/>
        <end position="55"/>
    </location>
</feature>
<evidence type="ECO:0000256" key="10">
    <source>
        <dbReference type="SAM" id="SignalP"/>
    </source>
</evidence>
<name>A9ER91_SORC5</name>
<keyword evidence="10" id="KW-0732">Signal</keyword>
<evidence type="ECO:0000256" key="9">
    <source>
        <dbReference type="SAM" id="MobiDB-lite"/>
    </source>
</evidence>
<evidence type="ECO:0000313" key="14">
    <source>
        <dbReference type="Proteomes" id="UP000002139"/>
    </source>
</evidence>
<feature type="domain" description="Glycosyl hydrolase family 81 N-terminal" evidence="11">
    <location>
        <begin position="81"/>
        <end position="365"/>
    </location>
</feature>
<keyword evidence="6" id="KW-0326">Glycosidase</keyword>
<dbReference type="HOGENOM" id="CLU_005482_4_0_7"/>
<keyword evidence="14" id="KW-1185">Reference proteome</keyword>
<comment type="similarity">
    <text evidence="2">Belongs to the glycosyl hydrolase 81 family.</text>
</comment>
<dbReference type="BioCyc" id="SCEL448385:SCE_RS36425-MONOMER"/>
<dbReference type="STRING" id="448385.sce7103"/>
<sequence length="718" mass="77462">MMLKHPMLRTFALLSCLSAIAACGDDEPPPKVTEGDGGGGSGGGGGDGGTGGTGGVPVETWDLDRSKPLSDVAPEFTEAEHPLAPGAVLADLKAPLPTNATWMNFALGQGDQRINAAPYDLKAVGQALSISRPAVVVESASVTSADLTQLALSARQAFSGHTVKSADLLSVTVEWAAQGGTMTAPIVYGMPYVTATYDGLAPSVRAGDGVAITEVNGESTSPTTVTGDRFEISLNNGQTWVLYAFPEISLEWDALSMMADEPYEGSLRLALVPGPNAAAVLDKHAAAIPVGGDIEASVTEDEARVRFVWQTEGEGDLLTMALPHHLDHLDMFKAADVSYPTVIGQMKGISGASWELEYPLSTIGWDAPRRVSDDWGMDIVTALEEDKGFMPDEAVAGTDPYFGGKQIAKLARLAQIAEVVGKADLAEELRARLKSRLNPWLNGQNDNPLVYDTTWGGLVTTNGLADQTADFGQAYYNDHHFHYGYFLYAAAVLAKSDDAWREEYGDKALWLVRDIANPSAKDTFFTPFRNMDWFRGHSWASGLFPFADGRNQESTSEAVNAWYSMQLLGEALENEDVKNLGRVLLAMETASAQKYWQVTADSTVYPEPFKNNGAVGVLWSTKADFGTWFGPNPEYVYGIQLLPITPISESLISKDWVQDAWPVISETTEDAEDPWKAFLIAAHATVDKEAAWEEAQALTTLDDGLSRTALLYWIATRP</sequence>
<dbReference type="InterPro" id="IPR040720">
    <property type="entry name" value="GH81_C"/>
</dbReference>
<evidence type="ECO:0000259" key="11">
    <source>
        <dbReference type="Pfam" id="PF03639"/>
    </source>
</evidence>
<evidence type="ECO:0000256" key="6">
    <source>
        <dbReference type="ARBA" id="ARBA00023295"/>
    </source>
</evidence>
<evidence type="ECO:0000256" key="1">
    <source>
        <dbReference type="ARBA" id="ARBA00000382"/>
    </source>
</evidence>
<dbReference type="eggNOG" id="COG5498">
    <property type="taxonomic scope" value="Bacteria"/>
</dbReference>
<feature type="domain" description="Glycosyl hydrolase family 81 C-terminal" evidence="12">
    <location>
        <begin position="379"/>
        <end position="708"/>
    </location>
</feature>
<dbReference type="Proteomes" id="UP000002139">
    <property type="component" value="Chromosome"/>
</dbReference>
<dbReference type="GO" id="GO:0000272">
    <property type="term" value="P:polysaccharide catabolic process"/>
    <property type="evidence" value="ECO:0007669"/>
    <property type="project" value="UniProtKB-KW"/>
</dbReference>
<dbReference type="Gene3D" id="1.20.5.420">
    <property type="entry name" value="Immunoglobulin FC, subunit C"/>
    <property type="match status" value="1"/>
</dbReference>
<dbReference type="EC" id="3.2.1.39" evidence="3"/>
<evidence type="ECO:0000259" key="12">
    <source>
        <dbReference type="Pfam" id="PF17652"/>
    </source>
</evidence>
<evidence type="ECO:0000256" key="5">
    <source>
        <dbReference type="ARBA" id="ARBA00023277"/>
    </source>
</evidence>
<dbReference type="GO" id="GO:0071555">
    <property type="term" value="P:cell wall organization"/>
    <property type="evidence" value="ECO:0007669"/>
    <property type="project" value="UniProtKB-KW"/>
</dbReference>
<feature type="signal peptide" evidence="10">
    <location>
        <begin position="1"/>
        <end position="21"/>
    </location>
</feature>
<dbReference type="PROSITE" id="PS51257">
    <property type="entry name" value="PROKAR_LIPOPROTEIN"/>
    <property type="match status" value="1"/>
</dbReference>
<protein>
    <recommendedName>
        <fullName evidence="3">glucan endo-1,3-beta-D-glucosidase</fullName>
        <ecNumber evidence="3">3.2.1.39</ecNumber>
    </recommendedName>
</protein>
<keyword evidence="4" id="KW-0378">Hydrolase</keyword>
<proteinExistence type="inferred from homology"/>
<evidence type="ECO:0000256" key="2">
    <source>
        <dbReference type="ARBA" id="ARBA00010730"/>
    </source>
</evidence>
<dbReference type="Gene3D" id="2.70.98.30">
    <property type="entry name" value="Golgi alpha-mannosidase II, domain 4"/>
    <property type="match status" value="1"/>
</dbReference>
<dbReference type="PANTHER" id="PTHR31983:SF0">
    <property type="entry name" value="GLUCAN ENDO-1,3-BETA-D-GLUCOSIDASE 2"/>
    <property type="match status" value="1"/>
</dbReference>